<evidence type="ECO:0008006" key="4">
    <source>
        <dbReference type="Google" id="ProtNLM"/>
    </source>
</evidence>
<dbReference type="InterPro" id="IPR010869">
    <property type="entry name" value="DUF1501"/>
</dbReference>
<dbReference type="EMBL" id="CP036274">
    <property type="protein sequence ID" value="QDU26569.1"/>
    <property type="molecule type" value="Genomic_DNA"/>
</dbReference>
<sequence length="437" mass="48040">MDDHLIDEQHRLEHLVSRRTLLRGAIAGGMAFGGFGNLFAAENAKRAAQQQKHVILLWMSGGPSQFETWDPKPGMPTGGPHLSIPTSVLGLHIDEFMPKLARLSNRVATIRSMSTNDNDHSTGSFLAQTGHPPSRVIAPPPHWLSMAAHQLPSAKPHLPDFVNINKEGDALTSPGPGFLGAKYQWLFCPGNGQPPENLPAAGSVSLDAFQRREALRTRMSQRFRSARDANKIDAHDTAYSQMGELLAATEIFDLANVSPTDRDRYGQSRFGRDCLLARQLVEQGVPFVRVQHQNGLAWDKHRQAFESQRHITAEFDTAAGALIDDLIDRGLWERTLVVMMGEFGRTPEILGQGPPGRNHWSKSWSLSFGGCGVKEGVVVGATNKLGTEIADRPVTIHDLFCTFFTVLGLDPHEELTFEGRPVPLVENKLGKPIAEVL</sequence>
<organism evidence="2 3">
    <name type="scientific">Anatilimnocola aggregata</name>
    <dbReference type="NCBI Taxonomy" id="2528021"/>
    <lineage>
        <taxon>Bacteria</taxon>
        <taxon>Pseudomonadati</taxon>
        <taxon>Planctomycetota</taxon>
        <taxon>Planctomycetia</taxon>
        <taxon>Pirellulales</taxon>
        <taxon>Pirellulaceae</taxon>
        <taxon>Anatilimnocola</taxon>
    </lineage>
</organism>
<keyword evidence="1" id="KW-0812">Transmembrane</keyword>
<protein>
    <recommendedName>
        <fullName evidence="4">DUF1501 domain-containing protein</fullName>
    </recommendedName>
</protein>
<dbReference type="OrthoDB" id="293643at2"/>
<feature type="transmembrane region" description="Helical" evidence="1">
    <location>
        <begin position="21"/>
        <end position="41"/>
    </location>
</feature>
<gene>
    <name evidence="2" type="ORF">ETAA8_16490</name>
</gene>
<dbReference type="PANTHER" id="PTHR43737">
    <property type="entry name" value="BLL7424 PROTEIN"/>
    <property type="match status" value="1"/>
</dbReference>
<dbReference type="AlphaFoldDB" id="A0A517Y8J1"/>
<dbReference type="Pfam" id="PF07394">
    <property type="entry name" value="DUF1501"/>
    <property type="match status" value="1"/>
</dbReference>
<dbReference type="InterPro" id="IPR017850">
    <property type="entry name" value="Alkaline_phosphatase_core_sf"/>
</dbReference>
<keyword evidence="1" id="KW-0472">Membrane</keyword>
<keyword evidence="1" id="KW-1133">Transmembrane helix</keyword>
<dbReference type="Gene3D" id="3.40.720.10">
    <property type="entry name" value="Alkaline Phosphatase, subunit A"/>
    <property type="match status" value="1"/>
</dbReference>
<evidence type="ECO:0000256" key="1">
    <source>
        <dbReference type="SAM" id="Phobius"/>
    </source>
</evidence>
<dbReference type="RefSeq" id="WP_145087270.1">
    <property type="nucleotide sequence ID" value="NZ_CP036274.1"/>
</dbReference>
<dbReference type="Proteomes" id="UP000315017">
    <property type="component" value="Chromosome"/>
</dbReference>
<name>A0A517Y8J1_9BACT</name>
<dbReference type="PANTHER" id="PTHR43737:SF1">
    <property type="entry name" value="DUF1501 DOMAIN-CONTAINING PROTEIN"/>
    <property type="match status" value="1"/>
</dbReference>
<keyword evidence="3" id="KW-1185">Reference proteome</keyword>
<accession>A0A517Y8J1</accession>
<reference evidence="2 3" key="1">
    <citation type="submission" date="2019-02" db="EMBL/GenBank/DDBJ databases">
        <title>Deep-cultivation of Planctomycetes and their phenomic and genomic characterization uncovers novel biology.</title>
        <authorList>
            <person name="Wiegand S."/>
            <person name="Jogler M."/>
            <person name="Boedeker C."/>
            <person name="Pinto D."/>
            <person name="Vollmers J."/>
            <person name="Rivas-Marin E."/>
            <person name="Kohn T."/>
            <person name="Peeters S.H."/>
            <person name="Heuer A."/>
            <person name="Rast P."/>
            <person name="Oberbeckmann S."/>
            <person name="Bunk B."/>
            <person name="Jeske O."/>
            <person name="Meyerdierks A."/>
            <person name="Storesund J.E."/>
            <person name="Kallscheuer N."/>
            <person name="Luecker S."/>
            <person name="Lage O.M."/>
            <person name="Pohl T."/>
            <person name="Merkel B.J."/>
            <person name="Hornburger P."/>
            <person name="Mueller R.-W."/>
            <person name="Bruemmer F."/>
            <person name="Labrenz M."/>
            <person name="Spormann A.M."/>
            <person name="Op den Camp H."/>
            <person name="Overmann J."/>
            <person name="Amann R."/>
            <person name="Jetten M.S.M."/>
            <person name="Mascher T."/>
            <person name="Medema M.H."/>
            <person name="Devos D.P."/>
            <person name="Kaster A.-K."/>
            <person name="Ovreas L."/>
            <person name="Rohde M."/>
            <person name="Galperin M.Y."/>
            <person name="Jogler C."/>
        </authorList>
    </citation>
    <scope>NUCLEOTIDE SEQUENCE [LARGE SCALE GENOMIC DNA]</scope>
    <source>
        <strain evidence="2 3">ETA_A8</strain>
    </source>
</reference>
<dbReference type="SUPFAM" id="SSF53649">
    <property type="entry name" value="Alkaline phosphatase-like"/>
    <property type="match status" value="1"/>
</dbReference>
<evidence type="ECO:0000313" key="3">
    <source>
        <dbReference type="Proteomes" id="UP000315017"/>
    </source>
</evidence>
<proteinExistence type="predicted"/>
<dbReference type="KEGG" id="aagg:ETAA8_16490"/>
<evidence type="ECO:0000313" key="2">
    <source>
        <dbReference type="EMBL" id="QDU26569.1"/>
    </source>
</evidence>